<reference evidence="1" key="1">
    <citation type="journal article" date="2021" name="Proc. Natl. Acad. Sci. U.S.A.">
        <title>A Catalog of Tens of Thousands of Viruses from Human Metagenomes Reveals Hidden Associations with Chronic Diseases.</title>
        <authorList>
            <person name="Tisza M.J."/>
            <person name="Buck C.B."/>
        </authorList>
    </citation>
    <scope>NUCLEOTIDE SEQUENCE</scope>
    <source>
        <strain evidence="1">Ctmqi22</strain>
    </source>
</reference>
<proteinExistence type="predicted"/>
<protein>
    <submittedName>
        <fullName evidence="1">Inactive poly</fullName>
    </submittedName>
</protein>
<sequence length="70" mass="8144">MAANRVSQWVPMLLKNHREDVFGILAVLNEKNVDDIREQKIVETLRQIREIAQDKELIDFFSSCVSEGKE</sequence>
<name>A0A8S5T8U0_9CAUD</name>
<accession>A0A8S5T8U0</accession>
<evidence type="ECO:0000313" key="1">
    <source>
        <dbReference type="EMBL" id="DAF59186.1"/>
    </source>
</evidence>
<dbReference type="EMBL" id="BK032764">
    <property type="protein sequence ID" value="DAF59186.1"/>
    <property type="molecule type" value="Genomic_DNA"/>
</dbReference>
<organism evidence="1">
    <name type="scientific">Siphoviridae sp. ctmqi22</name>
    <dbReference type="NCBI Taxonomy" id="2827934"/>
    <lineage>
        <taxon>Viruses</taxon>
        <taxon>Duplodnaviria</taxon>
        <taxon>Heunggongvirae</taxon>
        <taxon>Uroviricota</taxon>
        <taxon>Caudoviricetes</taxon>
    </lineage>
</organism>